<comment type="caution">
    <text evidence="3">The sequence shown here is derived from an EMBL/GenBank/DDBJ whole genome shotgun (WGS) entry which is preliminary data.</text>
</comment>
<dbReference type="OrthoDB" id="6085330at2759"/>
<accession>A0A7I8V7U7</accession>
<keyword evidence="2" id="KW-0812">Transmembrane</keyword>
<sequence>MAGKYRFWLTNDRNETLNGFLSFDQSSGVELNFSTSTERNEEKQDSSGAMYYVVAVLFTYTLSITLLIASHIKKRTDYTTYLDEKAIDKYMRELPNLREKTAREQYRNLKQSIIPMVAVALGKGHDKRRHSNMNRRMSLANLFHWHHKPNTSPRKERENSCSDDGSEDGTSPNEIVNDRKISESTTKTTIFEPIIEEEEASETTSESLRVPIAIGSKRRRKEPGETENNTADDTEETSKNNLWRPVDDRERRPSNENNNVESGEELCQITVL</sequence>
<organism evidence="3 4">
    <name type="scientific">Dimorphilus gyrociliatus</name>
    <dbReference type="NCBI Taxonomy" id="2664684"/>
    <lineage>
        <taxon>Eukaryota</taxon>
        <taxon>Metazoa</taxon>
        <taxon>Spiralia</taxon>
        <taxon>Lophotrochozoa</taxon>
        <taxon>Annelida</taxon>
        <taxon>Polychaeta</taxon>
        <taxon>Polychaeta incertae sedis</taxon>
        <taxon>Dinophilidae</taxon>
        <taxon>Dimorphilus</taxon>
    </lineage>
</organism>
<feature type="transmembrane region" description="Helical" evidence="2">
    <location>
        <begin position="49"/>
        <end position="69"/>
    </location>
</feature>
<evidence type="ECO:0000313" key="4">
    <source>
        <dbReference type="Proteomes" id="UP000549394"/>
    </source>
</evidence>
<keyword evidence="2" id="KW-0472">Membrane</keyword>
<gene>
    <name evidence="3" type="ORF">DGYR_LOCUS1109</name>
</gene>
<name>A0A7I8V7U7_9ANNE</name>
<keyword evidence="2" id="KW-1133">Transmembrane helix</keyword>
<dbReference type="EMBL" id="CAJFCJ010000002">
    <property type="protein sequence ID" value="CAD5111881.1"/>
    <property type="molecule type" value="Genomic_DNA"/>
</dbReference>
<evidence type="ECO:0000313" key="3">
    <source>
        <dbReference type="EMBL" id="CAD5111881.1"/>
    </source>
</evidence>
<feature type="region of interest" description="Disordered" evidence="1">
    <location>
        <begin position="143"/>
        <end position="272"/>
    </location>
</feature>
<feature type="compositionally biased region" description="Basic and acidic residues" evidence="1">
    <location>
        <begin position="245"/>
        <end position="254"/>
    </location>
</feature>
<evidence type="ECO:0000256" key="1">
    <source>
        <dbReference type="SAM" id="MobiDB-lite"/>
    </source>
</evidence>
<evidence type="ECO:0000256" key="2">
    <source>
        <dbReference type="SAM" id="Phobius"/>
    </source>
</evidence>
<reference evidence="3 4" key="1">
    <citation type="submission" date="2020-08" db="EMBL/GenBank/DDBJ databases">
        <authorList>
            <person name="Hejnol A."/>
        </authorList>
    </citation>
    <scope>NUCLEOTIDE SEQUENCE [LARGE SCALE GENOMIC DNA]</scope>
</reference>
<dbReference type="AlphaFoldDB" id="A0A7I8V7U7"/>
<dbReference type="Proteomes" id="UP000549394">
    <property type="component" value="Unassembled WGS sequence"/>
</dbReference>
<protein>
    <submittedName>
        <fullName evidence="3">DgyrCDS1144</fullName>
    </submittedName>
</protein>
<keyword evidence="4" id="KW-1185">Reference proteome</keyword>
<proteinExistence type="predicted"/>